<dbReference type="STRING" id="44252.DJ90_1460"/>
<dbReference type="InterPro" id="IPR008928">
    <property type="entry name" value="6-hairpin_glycosidase_sf"/>
</dbReference>
<evidence type="ECO:0000259" key="1">
    <source>
        <dbReference type="Pfam" id="PF17389"/>
    </source>
</evidence>
<dbReference type="GeneID" id="77010825"/>
<dbReference type="GO" id="GO:0005975">
    <property type="term" value="P:carbohydrate metabolic process"/>
    <property type="evidence" value="ECO:0007669"/>
    <property type="project" value="InterPro"/>
</dbReference>
<dbReference type="HOGENOM" id="CLU_018445_0_0_9"/>
<dbReference type="Proteomes" id="UP000029278">
    <property type="component" value="Unassembled WGS sequence"/>
</dbReference>
<dbReference type="InterPro" id="IPR035396">
    <property type="entry name" value="Bac_rhamnosid6H"/>
</dbReference>
<reference evidence="2 3" key="1">
    <citation type="submission" date="2014-04" db="EMBL/GenBank/DDBJ databases">
        <authorList>
            <person name="Bishop-Lilly K.A."/>
            <person name="Broomall S.M."/>
            <person name="Chain P.S."/>
            <person name="Chertkov O."/>
            <person name="Coyne S.R."/>
            <person name="Daligault H.E."/>
            <person name="Davenport K.W."/>
            <person name="Erkkila T."/>
            <person name="Frey K.G."/>
            <person name="Gibbons H.S."/>
            <person name="Gu W."/>
            <person name="Jaissle J."/>
            <person name="Johnson S.L."/>
            <person name="Koroleva G.I."/>
            <person name="Ladner J.T."/>
            <person name="Lo C.-C."/>
            <person name="Minogue T.D."/>
            <person name="Munk C."/>
            <person name="Palacios G.F."/>
            <person name="Redden C.L."/>
            <person name="Rosenzweig C.N."/>
            <person name="Scholz M.B."/>
            <person name="Teshima H."/>
            <person name="Xu Y."/>
        </authorList>
    </citation>
    <scope>NUCLEOTIDE SEQUENCE [LARGE SCALE GENOMIC DNA]</scope>
    <source>
        <strain evidence="2 3">8244</strain>
    </source>
</reference>
<accession>A0A090YRD2</accession>
<gene>
    <name evidence="2" type="ORF">DJ90_1460</name>
</gene>
<organism evidence="2 3">
    <name type="scientific">Paenibacillus macerans</name>
    <name type="common">Bacillus macerans</name>
    <dbReference type="NCBI Taxonomy" id="44252"/>
    <lineage>
        <taxon>Bacteria</taxon>
        <taxon>Bacillati</taxon>
        <taxon>Bacillota</taxon>
        <taxon>Bacilli</taxon>
        <taxon>Bacillales</taxon>
        <taxon>Paenibacillaceae</taxon>
        <taxon>Paenibacillus</taxon>
    </lineage>
</organism>
<keyword evidence="3" id="KW-1185">Reference proteome</keyword>
<dbReference type="OrthoDB" id="49490at2"/>
<evidence type="ECO:0000313" key="2">
    <source>
        <dbReference type="EMBL" id="KFM94660.1"/>
    </source>
</evidence>
<evidence type="ECO:0000313" key="3">
    <source>
        <dbReference type="Proteomes" id="UP000029278"/>
    </source>
</evidence>
<dbReference type="Gene3D" id="1.50.10.10">
    <property type="match status" value="1"/>
</dbReference>
<dbReference type="PATRIC" id="fig|44252.3.peg.5742"/>
<proteinExistence type="predicted"/>
<dbReference type="InterPro" id="IPR012341">
    <property type="entry name" value="6hp_glycosidase-like_sf"/>
</dbReference>
<dbReference type="SUPFAM" id="SSF48208">
    <property type="entry name" value="Six-hairpin glycosidases"/>
    <property type="match status" value="1"/>
</dbReference>
<protein>
    <recommendedName>
        <fullName evidence="1">Alpha-L-rhamnosidase six-hairpin glycosidase domain-containing protein</fullName>
    </recommendedName>
</protein>
<feature type="domain" description="Alpha-L-rhamnosidase six-hairpin glycosidase" evidence="1">
    <location>
        <begin position="365"/>
        <end position="488"/>
    </location>
</feature>
<name>A0A090YRD2_PAEMA</name>
<dbReference type="AlphaFoldDB" id="A0A090YRD2"/>
<dbReference type="Pfam" id="PF17389">
    <property type="entry name" value="Bac_rhamnosid6H"/>
    <property type="match status" value="1"/>
</dbReference>
<dbReference type="EMBL" id="JMQA01000047">
    <property type="protein sequence ID" value="KFM94660.1"/>
    <property type="molecule type" value="Genomic_DNA"/>
</dbReference>
<comment type="caution">
    <text evidence="2">The sequence shown here is derived from an EMBL/GenBank/DDBJ whole genome shotgun (WGS) entry which is preliminary data.</text>
</comment>
<sequence>MSRLTSRHPLNLYYHGGEYVKICGSQDGYFPDFGHHLAGEMGGVWLHPIKLLDGFWLKVTDLERGISVWARADAFVSEPWGGRFEYDHWLGHIPVSIERSQFAPEREKGFVADYRVFANAGLPVRLRLELLVRTDLRPVWFSEQAGVVDGERDVPVEIAGRQALVKDQEHPWFVRVGTDLPGDAAEAGPELYGPEFTAGAGCGIAFAAEVELQAGGTFDFRLFAAGSYTSREECDRSYELISQRHEALLAEKQALYREIAERANLEIEGEPGLNEAFAWAKWNNQWLVQTVDGLGRGLTAGGPTYPWWFGCDSTYALQGVLAIGDPVLAKDTLDLLLKKSEETNGNGRVVHEITTLGAVANPGNTQETAHYIAFVWELFQWTGDEALLRRHYGYCVKGIDWLLGEMDPDGDLFPSGYGIIEIAGLNMELIDSAVYTAQALRAMAAMSGFFGEHERSAKYGELAERAAEAVNRVFWREADGLYADAVAPREMVAAKREAMVSLAEKHGVAGYGEYMERILQDTAGQEGDIPWLLNKNWVIVTPMEAGIADPDKAARALETMRSDVFVGEYGTYLSGILQQGTMTISTGVHAVAEAENGHPDEALELLRRMLRTFSSALPGSFSEMSPDYGCVVQAWTLYALAVPVVRGFFGVRPQAHRRVLRLNPQLPAAWHDRECKLSGLNIAGVRFDIVIRPGTDGQGRVVTVRNDERWRVVLELNGERLESDEPWIEWEVGGK</sequence>
<dbReference type="RefSeq" id="WP_036618885.1">
    <property type="nucleotide sequence ID" value="NZ_JAKOBR010000032.1"/>
</dbReference>